<evidence type="ECO:0000313" key="1">
    <source>
        <dbReference type="EMBL" id="MDV7263798.1"/>
    </source>
</evidence>
<gene>
    <name evidence="1" type="ORF">R4315_04385</name>
</gene>
<reference evidence="1" key="1">
    <citation type="submission" date="2023-10" db="EMBL/GenBank/DDBJ databases">
        <title>Development of a sustainable strategy for remediation of hydrocarbon-contaminated territories based on the waste exchange concept.</title>
        <authorList>
            <person name="Krivoruchko A."/>
        </authorList>
    </citation>
    <scope>NUCLEOTIDE SEQUENCE</scope>
    <source>
        <strain evidence="1">IEGM 68</strain>
    </source>
</reference>
<dbReference type="EMBL" id="JAWLUP010000005">
    <property type="protein sequence ID" value="MDV7263798.1"/>
    <property type="molecule type" value="Genomic_DNA"/>
</dbReference>
<name>A0AAE5A5B5_9NOCA</name>
<evidence type="ECO:0000313" key="2">
    <source>
        <dbReference type="Proteomes" id="UP001185863"/>
    </source>
</evidence>
<proteinExistence type="predicted"/>
<sequence>MSDAELRKAIRVLRERADDARHRGREEDANGIERTIRTYQEEMAQRL</sequence>
<comment type="caution">
    <text evidence="1">The sequence shown here is derived from an EMBL/GenBank/DDBJ whole genome shotgun (WGS) entry which is preliminary data.</text>
</comment>
<accession>A0AAE5A5B5</accession>
<protein>
    <submittedName>
        <fullName evidence="1">Uncharacterized protein</fullName>
    </submittedName>
</protein>
<dbReference type="AlphaFoldDB" id="A0AAE5A5B5"/>
<dbReference type="RefSeq" id="WP_201453670.1">
    <property type="nucleotide sequence ID" value="NZ_CP021354.1"/>
</dbReference>
<dbReference type="Proteomes" id="UP001185863">
    <property type="component" value="Unassembled WGS sequence"/>
</dbReference>
<organism evidence="1 2">
    <name type="scientific">Rhodococcus oxybenzonivorans</name>
    <dbReference type="NCBI Taxonomy" id="1990687"/>
    <lineage>
        <taxon>Bacteria</taxon>
        <taxon>Bacillati</taxon>
        <taxon>Actinomycetota</taxon>
        <taxon>Actinomycetes</taxon>
        <taxon>Mycobacteriales</taxon>
        <taxon>Nocardiaceae</taxon>
        <taxon>Rhodococcus</taxon>
    </lineage>
</organism>